<dbReference type="AlphaFoldDB" id="A8H1M4"/>
<name>A8H1M4_SHEPA</name>
<dbReference type="HOGENOM" id="CLU_2248280_0_0_6"/>
<evidence type="ECO:0000256" key="1">
    <source>
        <dbReference type="SAM" id="Phobius"/>
    </source>
</evidence>
<keyword evidence="3" id="KW-1185">Reference proteome</keyword>
<organism evidence="2 3">
    <name type="scientific">Shewanella pealeana (strain ATCC 700345 / ANG-SQ1)</name>
    <dbReference type="NCBI Taxonomy" id="398579"/>
    <lineage>
        <taxon>Bacteria</taxon>
        <taxon>Pseudomonadati</taxon>
        <taxon>Pseudomonadota</taxon>
        <taxon>Gammaproteobacteria</taxon>
        <taxon>Alteromonadales</taxon>
        <taxon>Shewanellaceae</taxon>
        <taxon>Shewanella</taxon>
    </lineage>
</organism>
<dbReference type="eggNOG" id="ENOG5031GCZ">
    <property type="taxonomic scope" value="Bacteria"/>
</dbReference>
<keyword evidence="1" id="KW-1133">Transmembrane helix</keyword>
<sequence length="110" mass="11785">MRVTMFWFIAAFAIATVVFLVTPENVSDAPDNQASLADKLSKHSLIILPLLVLSWLIIAIASAPVTHFAGTAIGFVLTSCSIALPSTHKYLAPLATLTFASLLIELALYL</sequence>
<gene>
    <name evidence="2" type="ordered locus">Spea_1134</name>
</gene>
<keyword evidence="1" id="KW-0812">Transmembrane</keyword>
<dbReference type="EMBL" id="CP000851">
    <property type="protein sequence ID" value="ABV86461.1"/>
    <property type="molecule type" value="Genomic_DNA"/>
</dbReference>
<proteinExistence type="predicted"/>
<accession>A8H1M4</accession>
<dbReference type="KEGG" id="spl:Spea_1134"/>
<keyword evidence="1" id="KW-0472">Membrane</keyword>
<evidence type="ECO:0000313" key="3">
    <source>
        <dbReference type="Proteomes" id="UP000002608"/>
    </source>
</evidence>
<feature type="transmembrane region" description="Helical" evidence="1">
    <location>
        <begin position="47"/>
        <end position="78"/>
    </location>
</feature>
<protein>
    <submittedName>
        <fullName evidence="2">Uncharacterized protein</fullName>
    </submittedName>
</protein>
<feature type="transmembrane region" description="Helical" evidence="1">
    <location>
        <begin position="90"/>
        <end position="109"/>
    </location>
</feature>
<dbReference type="Proteomes" id="UP000002608">
    <property type="component" value="Chromosome"/>
</dbReference>
<reference evidence="2 3" key="1">
    <citation type="submission" date="2007-10" db="EMBL/GenBank/DDBJ databases">
        <title>Complete sequence of Shewanella pealeana ATCC 700345.</title>
        <authorList>
            <consortium name="US DOE Joint Genome Institute"/>
            <person name="Copeland A."/>
            <person name="Lucas S."/>
            <person name="Lapidus A."/>
            <person name="Barry K."/>
            <person name="Glavina del Rio T."/>
            <person name="Dalin E."/>
            <person name="Tice H."/>
            <person name="Pitluck S."/>
            <person name="Chertkov O."/>
            <person name="Brettin T."/>
            <person name="Bruce D."/>
            <person name="Detter J.C."/>
            <person name="Han C."/>
            <person name="Schmutz J."/>
            <person name="Larimer F."/>
            <person name="Land M."/>
            <person name="Hauser L."/>
            <person name="Kyrpides N."/>
            <person name="Kim E."/>
            <person name="Zhao J.-S.Z."/>
            <person name="Manno D."/>
            <person name="Hawari J."/>
            <person name="Richardson P."/>
        </authorList>
    </citation>
    <scope>NUCLEOTIDE SEQUENCE [LARGE SCALE GENOMIC DNA]</scope>
    <source>
        <strain evidence="3">ATCC 700345 / ANG-SQ1</strain>
    </source>
</reference>
<evidence type="ECO:0000313" key="2">
    <source>
        <dbReference type="EMBL" id="ABV86461.1"/>
    </source>
</evidence>